<dbReference type="OrthoDB" id="14196at2"/>
<dbReference type="GO" id="GO:0030288">
    <property type="term" value="C:outer membrane-bounded periplasmic space"/>
    <property type="evidence" value="ECO:0007669"/>
    <property type="project" value="InterPro"/>
</dbReference>
<dbReference type="InterPro" id="IPR050280">
    <property type="entry name" value="OMP_Chaperone_SurA"/>
</dbReference>
<gene>
    <name evidence="7 9" type="primary">surA</name>
    <name evidence="9" type="ORF">ERCIPICE3303_608</name>
</gene>
<organism evidence="9 10">
    <name type="scientific">Candidatus Erwinia haradaeae</name>
    <dbReference type="NCBI Taxonomy" id="1922217"/>
    <lineage>
        <taxon>Bacteria</taxon>
        <taxon>Pseudomonadati</taxon>
        <taxon>Pseudomonadota</taxon>
        <taxon>Gammaproteobacteria</taxon>
        <taxon>Enterobacterales</taxon>
        <taxon>Erwiniaceae</taxon>
        <taxon>Erwinia</taxon>
    </lineage>
</organism>
<evidence type="ECO:0000256" key="6">
    <source>
        <dbReference type="ARBA" id="ARBA00023235"/>
    </source>
</evidence>
<dbReference type="GO" id="GO:0050821">
    <property type="term" value="P:protein stabilization"/>
    <property type="evidence" value="ECO:0007669"/>
    <property type="project" value="InterPro"/>
</dbReference>
<dbReference type="Pfam" id="PF00639">
    <property type="entry name" value="Rotamase"/>
    <property type="match status" value="2"/>
</dbReference>
<dbReference type="Gene3D" id="3.10.50.40">
    <property type="match status" value="2"/>
</dbReference>
<dbReference type="PANTHER" id="PTHR47637">
    <property type="entry name" value="CHAPERONE SURA"/>
    <property type="match status" value="1"/>
</dbReference>
<evidence type="ECO:0000313" key="10">
    <source>
        <dbReference type="Proteomes" id="UP000294289"/>
    </source>
</evidence>
<dbReference type="InterPro" id="IPR023034">
    <property type="entry name" value="PPIase_SurA"/>
</dbReference>
<dbReference type="GO" id="GO:0043165">
    <property type="term" value="P:Gram-negative-bacterium-type cell outer membrane assembly"/>
    <property type="evidence" value="ECO:0007669"/>
    <property type="project" value="InterPro"/>
</dbReference>
<keyword evidence="4 7" id="KW-0697">Rotamase</keyword>
<evidence type="ECO:0000313" key="9">
    <source>
        <dbReference type="EMBL" id="VFP88798.1"/>
    </source>
</evidence>
<comment type="domain">
    <text evidence="7">The PPIase activity resides only in the second parvulin domain. The N-terminal region and the C-terminal tail are necessary and sufficient for the chaperone activity of SurA. The PPIase activity is dispensable for SurA to function as a chaperone. The N-terminal region and the C-terminal tail are also required for porin recognition.</text>
</comment>
<dbReference type="GO" id="GO:0042277">
    <property type="term" value="F:peptide binding"/>
    <property type="evidence" value="ECO:0007669"/>
    <property type="project" value="InterPro"/>
</dbReference>
<dbReference type="SUPFAM" id="SSF54534">
    <property type="entry name" value="FKBP-like"/>
    <property type="match status" value="2"/>
</dbReference>
<dbReference type="Pfam" id="PF09312">
    <property type="entry name" value="SurA_N"/>
    <property type="match status" value="1"/>
</dbReference>
<dbReference type="Gene3D" id="1.10.4030.10">
    <property type="entry name" value="Porin chaperone SurA, peptide-binding domain"/>
    <property type="match status" value="1"/>
</dbReference>
<dbReference type="SUPFAM" id="SSF109998">
    <property type="entry name" value="Triger factor/SurA peptide-binding domain-like"/>
    <property type="match status" value="1"/>
</dbReference>
<evidence type="ECO:0000259" key="8">
    <source>
        <dbReference type="PROSITE" id="PS50198"/>
    </source>
</evidence>
<dbReference type="EMBL" id="LR217737">
    <property type="protein sequence ID" value="VFP88798.1"/>
    <property type="molecule type" value="Genomic_DNA"/>
</dbReference>
<evidence type="ECO:0000256" key="4">
    <source>
        <dbReference type="ARBA" id="ARBA00023110"/>
    </source>
</evidence>
<dbReference type="GO" id="GO:0051082">
    <property type="term" value="F:unfolded protein binding"/>
    <property type="evidence" value="ECO:0007669"/>
    <property type="project" value="UniProtKB-UniRule"/>
</dbReference>
<dbReference type="Proteomes" id="UP000294289">
    <property type="component" value="Chromosome"/>
</dbReference>
<evidence type="ECO:0000256" key="2">
    <source>
        <dbReference type="ARBA" id="ARBA00022737"/>
    </source>
</evidence>
<feature type="chain" id="PRO_5031647193" description="Chaperone SurA" evidence="7">
    <location>
        <begin position="21"/>
        <end position="429"/>
    </location>
</feature>
<accession>A0A803GD72</accession>
<feature type="domain" description="PpiC" evidence="8">
    <location>
        <begin position="282"/>
        <end position="381"/>
    </location>
</feature>
<dbReference type="PROSITE" id="PS50198">
    <property type="entry name" value="PPIC_PPIASE_2"/>
    <property type="match status" value="2"/>
</dbReference>
<evidence type="ECO:0000256" key="7">
    <source>
        <dbReference type="HAMAP-Rule" id="MF_01183"/>
    </source>
</evidence>
<feature type="signal peptide" evidence="7">
    <location>
        <begin position="1"/>
        <end position="20"/>
    </location>
</feature>
<keyword evidence="2 7" id="KW-0677">Repeat</keyword>
<keyword evidence="5 7" id="KW-0143">Chaperone</keyword>
<comment type="function">
    <text evidence="7">Chaperone involved in the correct folding and assembly of outer membrane proteins. Recognizes specific patterns of aromatic residues and the orientation of their side chains, which are found more frequently in integral outer membrane proteins. May act in both early periplasmic and late outer membrane-associated steps of protein maturation.</text>
</comment>
<name>A0A803GD72_9GAMM</name>
<sequence length="429" mass="49147" precursor="true">MTYWKVLIFGAGLISSTVFSSPQVVDQIVAVVNNSVVLKSDVDSMIQFFNNEAIKTGKKLPENNVLYHHVLEQLIINNILLQKAKQLGFHINDSKIDDTIYKIAKQQKMNVSQFIRSLSDSGINYNAYYERIRNNLMVLDLRANEVRRRFSILPQEINSLASYLELQNNSKAVFKLSHILFPLSEHLTQKEALSRESIVSQLVKRLKNGSHLDQLITAYSSDMLSLTEEDMGWRTIKELPSLFSTFLIKAHKGDVIGPIKSGIGWHVLKVNDIHGNQQRILSKEVYIRDIFIKSSPILSDAQIRAKLLKISSVINNSKMFRQVTQGISQDFPSEYNSRDLGWRPIEEFEDVFQNMFAGLKNSQVSKPIHSDSGWHIIQLLDSRVVDRTDMAQKEQAYQLLLARKLPIATLSWMEDERDSAYVKIHDQNN</sequence>
<feature type="domain" description="PpiC" evidence="8">
    <location>
        <begin position="171"/>
        <end position="272"/>
    </location>
</feature>
<dbReference type="InterPro" id="IPR015391">
    <property type="entry name" value="SurA_N"/>
</dbReference>
<proteinExistence type="inferred from homology"/>
<dbReference type="InterPro" id="IPR000297">
    <property type="entry name" value="PPIase_PpiC"/>
</dbReference>
<protein>
    <recommendedName>
        <fullName evidence="7">Chaperone SurA</fullName>
    </recommendedName>
    <alternativeName>
        <fullName evidence="7">Peptidyl-prolyl cis-trans isomerase SurA</fullName>
        <shortName evidence="7">PPIase SurA</shortName>
        <ecNumber evidence="7">5.2.1.8</ecNumber>
    </alternativeName>
    <alternativeName>
        <fullName evidence="7">Rotamase SurA</fullName>
    </alternativeName>
</protein>
<comment type="catalytic activity">
    <reaction evidence="7">
        <text>[protein]-peptidylproline (omega=180) = [protein]-peptidylproline (omega=0)</text>
        <dbReference type="Rhea" id="RHEA:16237"/>
        <dbReference type="Rhea" id="RHEA-COMP:10747"/>
        <dbReference type="Rhea" id="RHEA-COMP:10748"/>
        <dbReference type="ChEBI" id="CHEBI:83833"/>
        <dbReference type="ChEBI" id="CHEBI:83834"/>
        <dbReference type="EC" id="5.2.1.8"/>
    </reaction>
</comment>
<dbReference type="GO" id="GO:0006457">
    <property type="term" value="P:protein folding"/>
    <property type="evidence" value="ECO:0007669"/>
    <property type="project" value="UniProtKB-UniRule"/>
</dbReference>
<dbReference type="NCBIfam" id="NF008038">
    <property type="entry name" value="PRK10770.1"/>
    <property type="match status" value="1"/>
</dbReference>
<dbReference type="HAMAP" id="MF_01183">
    <property type="entry name" value="Chaperone_SurA"/>
    <property type="match status" value="1"/>
</dbReference>
<evidence type="ECO:0000256" key="3">
    <source>
        <dbReference type="ARBA" id="ARBA00022764"/>
    </source>
</evidence>
<comment type="subcellular location">
    <subcellularLocation>
        <location evidence="7">Periplasm</location>
    </subcellularLocation>
    <text evidence="7">Is capable of associating with the outer membrane.</text>
</comment>
<dbReference type="AlphaFoldDB" id="A0A803GD72"/>
<dbReference type="InterPro" id="IPR046357">
    <property type="entry name" value="PPIase_dom_sf"/>
</dbReference>
<keyword evidence="6 7" id="KW-0413">Isomerase</keyword>
<evidence type="ECO:0000256" key="1">
    <source>
        <dbReference type="ARBA" id="ARBA00022729"/>
    </source>
</evidence>
<dbReference type="InterPro" id="IPR027304">
    <property type="entry name" value="Trigger_fact/SurA_dom_sf"/>
</dbReference>
<evidence type="ECO:0000256" key="5">
    <source>
        <dbReference type="ARBA" id="ARBA00023186"/>
    </source>
</evidence>
<dbReference type="GO" id="GO:0003755">
    <property type="term" value="F:peptidyl-prolyl cis-trans isomerase activity"/>
    <property type="evidence" value="ECO:0007669"/>
    <property type="project" value="UniProtKB-UniRule"/>
</dbReference>
<reference evidence="9 10" key="1">
    <citation type="submission" date="2019-02" db="EMBL/GenBank/DDBJ databases">
        <authorList>
            <person name="Manzano-Marin A."/>
            <person name="Manzano-Marin A."/>
        </authorList>
    </citation>
    <scope>NUCLEOTIDE SEQUENCE [LARGE SCALE GENOMIC DNA]</scope>
    <source>
        <strain evidence="9 10">ErCipiceae</strain>
    </source>
</reference>
<keyword evidence="3 7" id="KW-0574">Periplasm</keyword>
<dbReference type="RefSeq" id="WP_157991219.1">
    <property type="nucleotide sequence ID" value="NZ_LR217737.1"/>
</dbReference>
<dbReference type="PANTHER" id="PTHR47637:SF1">
    <property type="entry name" value="CHAPERONE SURA"/>
    <property type="match status" value="1"/>
</dbReference>
<dbReference type="EC" id="5.2.1.8" evidence="7"/>
<keyword evidence="1 7" id="KW-0732">Signal</keyword>